<gene>
    <name evidence="2" type="ORF">BJF92_07865</name>
</gene>
<dbReference type="EMBL" id="MKIO01000027">
    <property type="protein sequence ID" value="OLP55585.1"/>
    <property type="molecule type" value="Genomic_DNA"/>
</dbReference>
<dbReference type="InterPro" id="IPR011663">
    <property type="entry name" value="UTRA"/>
</dbReference>
<dbReference type="Pfam" id="PF07702">
    <property type="entry name" value="UTRA"/>
    <property type="match status" value="1"/>
</dbReference>
<dbReference type="Proteomes" id="UP000186143">
    <property type="component" value="Unassembled WGS sequence"/>
</dbReference>
<evidence type="ECO:0000313" key="2">
    <source>
        <dbReference type="EMBL" id="OLP55585.1"/>
    </source>
</evidence>
<reference evidence="2 3" key="1">
    <citation type="submission" date="2016-09" db="EMBL/GenBank/DDBJ databases">
        <title>Rhizobium sp. nov., a novel species isolated from the rice rhizosphere.</title>
        <authorList>
            <person name="Zhao J."/>
            <person name="Zhang X."/>
        </authorList>
    </citation>
    <scope>NUCLEOTIDE SEQUENCE [LARGE SCALE GENOMIC DNA]</scope>
    <source>
        <strain evidence="2 3">MH17</strain>
    </source>
</reference>
<sequence length="123" mass="13538">MLSSGPDPAEGENAVFFDLGANAQVYRHRHLVSANGRPLAVVDTCLNLTLLEGLELFHLDSSLYRTLRHQFNRTIVQAEDQYVPAVAESDVASLLGLPEGNPIFIAIRRARDQTGAQLKPSRK</sequence>
<protein>
    <recommendedName>
        <fullName evidence="1">UbiC transcription regulator-associated domain-containing protein</fullName>
    </recommendedName>
</protein>
<dbReference type="SUPFAM" id="SSF64288">
    <property type="entry name" value="Chorismate lyase-like"/>
    <property type="match status" value="1"/>
</dbReference>
<dbReference type="GO" id="GO:0045892">
    <property type="term" value="P:negative regulation of DNA-templated transcription"/>
    <property type="evidence" value="ECO:0007669"/>
    <property type="project" value="TreeGrafter"/>
</dbReference>
<dbReference type="Gene3D" id="3.40.1410.10">
    <property type="entry name" value="Chorismate lyase-like"/>
    <property type="match status" value="1"/>
</dbReference>
<dbReference type="OrthoDB" id="9794015at2"/>
<dbReference type="InterPro" id="IPR028978">
    <property type="entry name" value="Chorismate_lyase_/UTRA_dom_sf"/>
</dbReference>
<dbReference type="PANTHER" id="PTHR44846:SF1">
    <property type="entry name" value="MANNOSYL-D-GLYCERATE TRANSPORT_METABOLISM SYSTEM REPRESSOR MNGR-RELATED"/>
    <property type="match status" value="1"/>
</dbReference>
<feature type="domain" description="UbiC transcription regulator-associated" evidence="1">
    <location>
        <begin position="3"/>
        <end position="123"/>
    </location>
</feature>
<dbReference type="InterPro" id="IPR050679">
    <property type="entry name" value="Bact_HTH_transcr_reg"/>
</dbReference>
<evidence type="ECO:0000259" key="1">
    <source>
        <dbReference type="SMART" id="SM00866"/>
    </source>
</evidence>
<name>A0A1Q9AJW4_9HYPH</name>
<dbReference type="AlphaFoldDB" id="A0A1Q9AJW4"/>
<evidence type="ECO:0000313" key="3">
    <source>
        <dbReference type="Proteomes" id="UP000186143"/>
    </source>
</evidence>
<dbReference type="PANTHER" id="PTHR44846">
    <property type="entry name" value="MANNOSYL-D-GLYCERATE TRANSPORT/METABOLISM SYSTEM REPRESSOR MNGR-RELATED"/>
    <property type="match status" value="1"/>
</dbReference>
<dbReference type="STRING" id="1672749.BJF92_07865"/>
<dbReference type="SMART" id="SM00866">
    <property type="entry name" value="UTRA"/>
    <property type="match status" value="1"/>
</dbReference>
<comment type="caution">
    <text evidence="2">The sequence shown here is derived from an EMBL/GenBank/DDBJ whole genome shotgun (WGS) entry which is preliminary data.</text>
</comment>
<proteinExistence type="predicted"/>
<organism evidence="2 3">
    <name type="scientific">Xaviernesmea rhizosphaerae</name>
    <dbReference type="NCBI Taxonomy" id="1672749"/>
    <lineage>
        <taxon>Bacteria</taxon>
        <taxon>Pseudomonadati</taxon>
        <taxon>Pseudomonadota</taxon>
        <taxon>Alphaproteobacteria</taxon>
        <taxon>Hyphomicrobiales</taxon>
        <taxon>Rhizobiaceae</taxon>
        <taxon>Rhizobium/Agrobacterium group</taxon>
        <taxon>Xaviernesmea</taxon>
    </lineage>
</organism>
<dbReference type="GO" id="GO:0003677">
    <property type="term" value="F:DNA binding"/>
    <property type="evidence" value="ECO:0007669"/>
    <property type="project" value="InterPro"/>
</dbReference>
<accession>A0A1Q9AJW4</accession>